<dbReference type="Gene3D" id="2.60.40.2160">
    <property type="entry name" value="Interleukin-17 receptor A/B, fibronectin-III-like domain 1"/>
    <property type="match status" value="1"/>
</dbReference>
<comment type="subcellular location">
    <subcellularLocation>
        <location evidence="1">Cell membrane</location>
        <topology evidence="1">Single-pass type I membrane protein</topology>
    </subcellularLocation>
</comment>
<protein>
    <recommendedName>
        <fullName evidence="6">Secreted protein</fullName>
    </recommendedName>
</protein>
<feature type="signal peptide" evidence="3">
    <location>
        <begin position="1"/>
        <end position="19"/>
    </location>
</feature>
<comment type="caution">
    <text evidence="4">The sequence shown here is derived from an EMBL/GenBank/DDBJ whole genome shotgun (WGS) entry which is preliminary data.</text>
</comment>
<evidence type="ECO:0000313" key="4">
    <source>
        <dbReference type="EMBL" id="CAK8698536.1"/>
    </source>
</evidence>
<evidence type="ECO:0000313" key="5">
    <source>
        <dbReference type="Proteomes" id="UP001642483"/>
    </source>
</evidence>
<keyword evidence="2" id="KW-1003">Cell membrane</keyword>
<evidence type="ECO:0000256" key="2">
    <source>
        <dbReference type="ARBA" id="ARBA00022475"/>
    </source>
</evidence>
<dbReference type="Proteomes" id="UP001642483">
    <property type="component" value="Unassembled WGS sequence"/>
</dbReference>
<keyword evidence="2" id="KW-0472">Membrane</keyword>
<keyword evidence="3" id="KW-0732">Signal</keyword>
<accession>A0ABP0H5K7</accession>
<dbReference type="EMBL" id="CAWYQH010000174">
    <property type="protein sequence ID" value="CAK8698536.1"/>
    <property type="molecule type" value="Genomic_DNA"/>
</dbReference>
<reference evidence="4 5" key="1">
    <citation type="submission" date="2024-02" db="EMBL/GenBank/DDBJ databases">
        <authorList>
            <person name="Daric V."/>
            <person name="Darras S."/>
        </authorList>
    </citation>
    <scope>NUCLEOTIDE SEQUENCE [LARGE SCALE GENOMIC DNA]</scope>
</reference>
<organism evidence="4 5">
    <name type="scientific">Clavelina lepadiformis</name>
    <name type="common">Light-bulb sea squirt</name>
    <name type="synonym">Ascidia lepadiformis</name>
    <dbReference type="NCBI Taxonomy" id="159417"/>
    <lineage>
        <taxon>Eukaryota</taxon>
        <taxon>Metazoa</taxon>
        <taxon>Chordata</taxon>
        <taxon>Tunicata</taxon>
        <taxon>Ascidiacea</taxon>
        <taxon>Aplousobranchia</taxon>
        <taxon>Clavelinidae</taxon>
        <taxon>Clavelina</taxon>
    </lineage>
</organism>
<keyword evidence="5" id="KW-1185">Reference proteome</keyword>
<evidence type="ECO:0000256" key="3">
    <source>
        <dbReference type="SAM" id="SignalP"/>
    </source>
</evidence>
<evidence type="ECO:0000256" key="1">
    <source>
        <dbReference type="ARBA" id="ARBA00004251"/>
    </source>
</evidence>
<dbReference type="InterPro" id="IPR038683">
    <property type="entry name" value="IL17RA/B_FnIII-like_1_sf"/>
</dbReference>
<proteinExistence type="predicted"/>
<gene>
    <name evidence="4" type="ORF">CVLEPA_LOCUS31970</name>
</gene>
<evidence type="ECO:0008006" key="6">
    <source>
        <dbReference type="Google" id="ProtNLM"/>
    </source>
</evidence>
<sequence>MLWVPAIVCCLWSVASVSSKHHLDFKLNCDYECKISVRDLKFVQQESDEGIECHTSTDCQTASSCTNYKPNFAVVPPQAPRNLSLKWYIFQNNERDPEVALNITWTGYCNNNLDGFLIEVSPGQSSITFDTYVLVNNFCHEHNNTFVEINYRCFGLDSGPDRKLIPGKEYFIAVLSLPLPDFDAHQSLEMPFLIEDEAITIPDCSEDDRVEKTSYCRDKGDRCFTFIE</sequence>
<name>A0ABP0H5K7_CLALP</name>
<feature type="chain" id="PRO_5045635502" description="Secreted protein" evidence="3">
    <location>
        <begin position="20"/>
        <end position="228"/>
    </location>
</feature>